<dbReference type="KEGG" id="aalg:AREALGSMS7_01773"/>
<organism evidence="1 2">
    <name type="scientific">Arenibacter algicola</name>
    <dbReference type="NCBI Taxonomy" id="616991"/>
    <lineage>
        <taxon>Bacteria</taxon>
        <taxon>Pseudomonadati</taxon>
        <taxon>Bacteroidota</taxon>
        <taxon>Flavobacteriia</taxon>
        <taxon>Flavobacteriales</taxon>
        <taxon>Flavobacteriaceae</taxon>
        <taxon>Arenibacter</taxon>
    </lineage>
</organism>
<protein>
    <submittedName>
        <fullName evidence="1">Uncharacterized protein</fullName>
    </submittedName>
</protein>
<proteinExistence type="predicted"/>
<dbReference type="Proteomes" id="UP000204551">
    <property type="component" value="Chromosome"/>
</dbReference>
<dbReference type="EMBL" id="CP022515">
    <property type="protein sequence ID" value="ASO05239.1"/>
    <property type="molecule type" value="Genomic_DNA"/>
</dbReference>
<dbReference type="RefSeq" id="WP_198319224.1">
    <property type="nucleotide sequence ID" value="NZ_CP022515.1"/>
</dbReference>
<evidence type="ECO:0000313" key="1">
    <source>
        <dbReference type="EMBL" id="ASO05239.1"/>
    </source>
</evidence>
<sequence length="119" mass="13727">MTETIELRNKPELKFILNTDEFNIVDASEPKNNGTFSYAEIKNVELNEERTNWLISILSIIVDFLTGSGNGGKFRTKANIILKTDNRNFKIWLNNADFGKAKKLTELLNNKKTYTQQRL</sequence>
<dbReference type="AlphaFoldDB" id="A0A221UV25"/>
<reference evidence="1 2" key="1">
    <citation type="submission" date="2017-07" db="EMBL/GenBank/DDBJ databases">
        <title>Genome Sequence of Arenibacter algicola Strain SMS7 Isolated from a culture of the Diatom Skeletonema marinoi.</title>
        <authorList>
            <person name="Topel M."/>
            <person name="Pinder M.I.M."/>
            <person name="Johansson O.N."/>
            <person name="Kourtchenko O."/>
            <person name="Godhe A."/>
            <person name="Clarke A.K."/>
        </authorList>
    </citation>
    <scope>NUCLEOTIDE SEQUENCE [LARGE SCALE GENOMIC DNA]</scope>
    <source>
        <strain evidence="1 2">SMS7</strain>
    </source>
</reference>
<name>A0A221UV25_9FLAO</name>
<gene>
    <name evidence="1" type="ORF">AREALGSMS7_01773</name>
</gene>
<evidence type="ECO:0000313" key="2">
    <source>
        <dbReference type="Proteomes" id="UP000204551"/>
    </source>
</evidence>
<accession>A0A221UV25</accession>